<protein>
    <submittedName>
        <fullName evidence="1">Uncharacterized protein</fullName>
    </submittedName>
</protein>
<proteinExistence type="predicted"/>
<name>A0A6C0J4Y6_9ZZZZ</name>
<accession>A0A6C0J4Y6</accession>
<organism evidence="1">
    <name type="scientific">viral metagenome</name>
    <dbReference type="NCBI Taxonomy" id="1070528"/>
    <lineage>
        <taxon>unclassified sequences</taxon>
        <taxon>metagenomes</taxon>
        <taxon>organismal metagenomes</taxon>
    </lineage>
</organism>
<dbReference type="AlphaFoldDB" id="A0A6C0J4Y6"/>
<sequence length="164" mass="18942">MAKFEHDTVYDIITSVLDQYDVKEGTIDDDGTDNVKNMKTSIVLEILKLYELTGSKTKRSTPYTRFITHLAQNKDSTINLTVTIKPRFKVNSKTKLLYDANKDKFEIDSKSTIQDLYEYVNETALEILEKKPQQMTRGGFVWNMITDDSRNDVLECVDEVNEIN</sequence>
<evidence type="ECO:0000313" key="1">
    <source>
        <dbReference type="EMBL" id="QHU00383.1"/>
    </source>
</evidence>
<reference evidence="1" key="1">
    <citation type="journal article" date="2020" name="Nature">
        <title>Giant virus diversity and host interactions through global metagenomics.</title>
        <authorList>
            <person name="Schulz F."/>
            <person name="Roux S."/>
            <person name="Paez-Espino D."/>
            <person name="Jungbluth S."/>
            <person name="Walsh D.A."/>
            <person name="Denef V.J."/>
            <person name="McMahon K.D."/>
            <person name="Konstantinidis K.T."/>
            <person name="Eloe-Fadrosh E.A."/>
            <person name="Kyrpides N.C."/>
            <person name="Woyke T."/>
        </authorList>
    </citation>
    <scope>NUCLEOTIDE SEQUENCE</scope>
    <source>
        <strain evidence="1">GVMAG-M-3300025860-20</strain>
    </source>
</reference>
<dbReference type="EMBL" id="MN740327">
    <property type="protein sequence ID" value="QHU00383.1"/>
    <property type="molecule type" value="Genomic_DNA"/>
</dbReference>